<reference evidence="2 3" key="1">
    <citation type="submission" date="2018-05" db="EMBL/GenBank/DDBJ databases">
        <title>Acuticoccus sediminis sp. nov., isolated from deep-sea sediment of Indian Ocean.</title>
        <authorList>
            <person name="Liu X."/>
            <person name="Lai Q."/>
            <person name="Du Y."/>
            <person name="Sun F."/>
            <person name="Zhang X."/>
            <person name="Wang S."/>
            <person name="Shao Z."/>
        </authorList>
    </citation>
    <scope>NUCLEOTIDE SEQUENCE [LARGE SCALE GENOMIC DNA]</scope>
    <source>
        <strain evidence="2 3">PTG4-2</strain>
    </source>
</reference>
<keyword evidence="1" id="KW-0472">Membrane</keyword>
<dbReference type="AlphaFoldDB" id="A0A8B2NQ31"/>
<feature type="transmembrane region" description="Helical" evidence="1">
    <location>
        <begin position="54"/>
        <end position="87"/>
    </location>
</feature>
<dbReference type="RefSeq" id="WP_111350665.1">
    <property type="nucleotide sequence ID" value="NZ_QHHQ01000007.1"/>
</dbReference>
<accession>A0A8B2NQ31</accession>
<dbReference type="EMBL" id="QHHQ01000007">
    <property type="protein sequence ID" value="RAH98135.1"/>
    <property type="molecule type" value="Genomic_DNA"/>
</dbReference>
<keyword evidence="1" id="KW-0812">Transmembrane</keyword>
<organism evidence="2 3">
    <name type="scientific">Acuticoccus sediminis</name>
    <dbReference type="NCBI Taxonomy" id="2184697"/>
    <lineage>
        <taxon>Bacteria</taxon>
        <taxon>Pseudomonadati</taxon>
        <taxon>Pseudomonadota</taxon>
        <taxon>Alphaproteobacteria</taxon>
        <taxon>Hyphomicrobiales</taxon>
        <taxon>Amorphaceae</taxon>
        <taxon>Acuticoccus</taxon>
    </lineage>
</organism>
<evidence type="ECO:0000256" key="1">
    <source>
        <dbReference type="SAM" id="Phobius"/>
    </source>
</evidence>
<proteinExistence type="predicted"/>
<feature type="transmembrane region" description="Helical" evidence="1">
    <location>
        <begin position="26"/>
        <end position="47"/>
    </location>
</feature>
<sequence length="115" mass="11710">MATLVPVPLPGLLQPLADPLTPVQTVLAACGATFSVLVSLFALAALVRPDRTFGVLIIAAAIGASFCLGPVVAALMSGAVLASLPLVLTSGDDLAMRPRPGVAATKPRRPRRLFA</sequence>
<gene>
    <name evidence="2" type="ORF">DLJ53_25785</name>
</gene>
<name>A0A8B2NQ31_9HYPH</name>
<keyword evidence="1" id="KW-1133">Transmembrane helix</keyword>
<comment type="caution">
    <text evidence="2">The sequence shown here is derived from an EMBL/GenBank/DDBJ whole genome shotgun (WGS) entry which is preliminary data.</text>
</comment>
<keyword evidence="3" id="KW-1185">Reference proteome</keyword>
<evidence type="ECO:0000313" key="2">
    <source>
        <dbReference type="EMBL" id="RAH98135.1"/>
    </source>
</evidence>
<dbReference type="Proteomes" id="UP000249590">
    <property type="component" value="Unassembled WGS sequence"/>
</dbReference>
<evidence type="ECO:0000313" key="3">
    <source>
        <dbReference type="Proteomes" id="UP000249590"/>
    </source>
</evidence>
<protein>
    <submittedName>
        <fullName evidence="2">Uncharacterized protein</fullName>
    </submittedName>
</protein>